<evidence type="ECO:0000256" key="1">
    <source>
        <dbReference type="SAM" id="Coils"/>
    </source>
</evidence>
<dbReference type="KEGG" id="cnr:EB819_03420"/>
<feature type="transmembrane region" description="Helical" evidence="2">
    <location>
        <begin position="340"/>
        <end position="360"/>
    </location>
</feature>
<evidence type="ECO:0000259" key="3">
    <source>
        <dbReference type="Pfam" id="PF19904"/>
    </source>
</evidence>
<evidence type="ECO:0000313" key="4">
    <source>
        <dbReference type="EMBL" id="OEL12488.1"/>
    </source>
</evidence>
<accession>A0A1E5UI45</accession>
<dbReference type="Proteomes" id="UP000095601">
    <property type="component" value="Unassembled WGS sequence"/>
</dbReference>
<dbReference type="InterPro" id="IPR045957">
    <property type="entry name" value="DUF6377"/>
</dbReference>
<protein>
    <recommendedName>
        <fullName evidence="3">DUF6377 domain-containing protein</fullName>
    </recommendedName>
</protein>
<reference evidence="4 5" key="1">
    <citation type="submission" date="2016-09" db="EMBL/GenBank/DDBJ databases">
        <authorList>
            <person name="Capua I."/>
            <person name="De Benedictis P."/>
            <person name="Joannis T."/>
            <person name="Lombin L.H."/>
            <person name="Cattoli G."/>
        </authorList>
    </citation>
    <scope>NUCLEOTIDE SEQUENCE [LARGE SCALE GENOMIC DNA]</scope>
    <source>
        <strain evidence="4 5">NRS-1</strain>
    </source>
</reference>
<dbReference type="RefSeq" id="WP_069796470.1">
    <property type="nucleotide sequence ID" value="NZ_CP034157.1"/>
</dbReference>
<dbReference type="Pfam" id="PF19904">
    <property type="entry name" value="DUF6377"/>
    <property type="match status" value="1"/>
</dbReference>
<name>A0A1E5UI45_9FLAO</name>
<dbReference type="AlphaFoldDB" id="A0A1E5UI45"/>
<dbReference type="PROSITE" id="PS51257">
    <property type="entry name" value="PROKAR_LIPOPROTEIN"/>
    <property type="match status" value="1"/>
</dbReference>
<gene>
    <name evidence="4" type="ORF">BHF72_1033</name>
</gene>
<dbReference type="PATRIC" id="fig|237258.4.peg.1905"/>
<proteinExistence type="predicted"/>
<keyword evidence="2" id="KW-1133">Transmembrane helix</keyword>
<evidence type="ECO:0000256" key="2">
    <source>
        <dbReference type="SAM" id="Phobius"/>
    </source>
</evidence>
<keyword evidence="5" id="KW-1185">Reference proteome</keyword>
<feature type="domain" description="DUF6377" evidence="3">
    <location>
        <begin position="266"/>
        <end position="505"/>
    </location>
</feature>
<organism evidence="4 5">
    <name type="scientific">Cloacibacterium normanense</name>
    <dbReference type="NCBI Taxonomy" id="237258"/>
    <lineage>
        <taxon>Bacteria</taxon>
        <taxon>Pseudomonadati</taxon>
        <taxon>Bacteroidota</taxon>
        <taxon>Flavobacteriia</taxon>
        <taxon>Flavobacteriales</taxon>
        <taxon>Weeksellaceae</taxon>
    </lineage>
</organism>
<feature type="coiled-coil region" evidence="1">
    <location>
        <begin position="366"/>
        <end position="393"/>
    </location>
</feature>
<dbReference type="EMBL" id="MKGI01000004">
    <property type="protein sequence ID" value="OEL12488.1"/>
    <property type="molecule type" value="Genomic_DNA"/>
</dbReference>
<keyword evidence="2" id="KW-0472">Membrane</keyword>
<dbReference type="STRING" id="237258.SAMN04489756_11117"/>
<keyword evidence="1" id="KW-0175">Coiled coil</keyword>
<dbReference type="OrthoDB" id="1044679at2"/>
<keyword evidence="2" id="KW-0812">Transmembrane</keyword>
<sequence length="546" mass="64084">MIYLKIKKYCFIFFILGTLFSCKKTDSHPDINEKLLRILDDKIKHKKYYEIKKKNHIQKLKKEALLYKNNDSISYHLNNLIVEEYLGYQCDSAYIYSDKNKEIAIRNNNEIWLYKNLLQRSVLLSTTGLFVESKEILDHINPEALPSPLRFSYNSAYECLYSNLSDYSGGDSPYNKIYKNKLAAYYNSAYRALKPSDPFYYLFLSHKNRIDNNWKLSGQNIDEFLKTTKPGTRLHAIGSFCKAVIDGKLGNIESQERCLIYSAISDIESSTKENRSMQDLASILYQKGETVRAYKYIQSSLEDANFYNARFRNIQISKVQPIIEETYLQTINTQNKQLRWSIFLISILFAGLGITMYFIYKQLKMIAKSRNELSNTNSVLKSLNNKLDEANHIKEEYIAFFIRQNSNYLEKFERYKKLISIRLSTGQLDKLSAMVNDKKNEEMDLNELYHNFDQAFLRIYPNFVNEVNKLLRKEDVYNLKEGTLNTELRIFALIRLGINDTNQISEFLRYSLRTIYNYRSKVKAKSVIENDEFEAKIMQIGSIITS</sequence>
<evidence type="ECO:0000313" key="5">
    <source>
        <dbReference type="Proteomes" id="UP000095601"/>
    </source>
</evidence>
<comment type="caution">
    <text evidence="4">The sequence shown here is derived from an EMBL/GenBank/DDBJ whole genome shotgun (WGS) entry which is preliminary data.</text>
</comment>